<dbReference type="RefSeq" id="WP_116688794.1">
    <property type="nucleotide sequence ID" value="NZ_CAWNYD010000012.1"/>
</dbReference>
<evidence type="ECO:0000256" key="1">
    <source>
        <dbReference type="SAM" id="SignalP"/>
    </source>
</evidence>
<protein>
    <submittedName>
        <fullName evidence="3">HNH endonuclease</fullName>
    </submittedName>
</protein>
<gene>
    <name evidence="3" type="ORF">DC094_19445</name>
</gene>
<organism evidence="3 4">
    <name type="scientific">Pelagibaculum spongiae</name>
    <dbReference type="NCBI Taxonomy" id="2080658"/>
    <lineage>
        <taxon>Bacteria</taxon>
        <taxon>Pseudomonadati</taxon>
        <taxon>Pseudomonadota</taxon>
        <taxon>Gammaproteobacteria</taxon>
        <taxon>Oceanospirillales</taxon>
        <taxon>Pelagibaculum</taxon>
    </lineage>
</organism>
<evidence type="ECO:0000259" key="2">
    <source>
        <dbReference type="Pfam" id="PF07510"/>
    </source>
</evidence>
<comment type="caution">
    <text evidence="3">The sequence shown here is derived from an EMBL/GenBank/DDBJ whole genome shotgun (WGS) entry which is preliminary data.</text>
</comment>
<dbReference type="AlphaFoldDB" id="A0A2V1GVZ1"/>
<keyword evidence="3" id="KW-0378">Hydrolase</keyword>
<dbReference type="GO" id="GO:0004519">
    <property type="term" value="F:endonuclease activity"/>
    <property type="evidence" value="ECO:0007669"/>
    <property type="project" value="UniProtKB-KW"/>
</dbReference>
<feature type="domain" description="GmrSD restriction endonucleases C-terminal" evidence="2">
    <location>
        <begin position="108"/>
        <end position="226"/>
    </location>
</feature>
<sequence>MTRLITLVLAVLLLSTGVQADLVKKSKSGICHDTSSRYYERTKKYTAFDNLQECLDRGGRLPKGSKTKPTPVTSSKYQRSYFGSWIDEDKDCLNTRHELLMKLSTGTVNTGSNRCTVSRGRWLDPYTGQIFYEAKQLDIDHLVPLKWAWDHGADKWSKDKRIAFANDEANLFAVKARVNRQKGALGPFEWMPPARSFHCQYVVRFNRIMKAYRLQFTASESEKFRELKSSVCK</sequence>
<dbReference type="PANTHER" id="PTHR24094">
    <property type="entry name" value="SECRETED PROTEIN"/>
    <property type="match status" value="1"/>
</dbReference>
<keyword evidence="3" id="KW-0255">Endonuclease</keyword>
<evidence type="ECO:0000313" key="3">
    <source>
        <dbReference type="EMBL" id="PVZ64490.1"/>
    </source>
</evidence>
<feature type="chain" id="PRO_5015907332" evidence="1">
    <location>
        <begin position="21"/>
        <end position="233"/>
    </location>
</feature>
<keyword evidence="1" id="KW-0732">Signal</keyword>
<dbReference type="Pfam" id="PF07510">
    <property type="entry name" value="GmrSD_C"/>
    <property type="match status" value="1"/>
</dbReference>
<keyword evidence="3" id="KW-0540">Nuclease</keyword>
<dbReference type="Proteomes" id="UP000244906">
    <property type="component" value="Unassembled WGS sequence"/>
</dbReference>
<evidence type="ECO:0000313" key="4">
    <source>
        <dbReference type="Proteomes" id="UP000244906"/>
    </source>
</evidence>
<feature type="signal peptide" evidence="1">
    <location>
        <begin position="1"/>
        <end position="20"/>
    </location>
</feature>
<name>A0A2V1GVZ1_9GAMM</name>
<dbReference type="InterPro" id="IPR011089">
    <property type="entry name" value="GmrSD_C"/>
</dbReference>
<proteinExistence type="predicted"/>
<dbReference type="OrthoDB" id="5196645at2"/>
<dbReference type="PANTHER" id="PTHR24094:SF15">
    <property type="entry name" value="AMP-DEPENDENT SYNTHETASE_LIGASE DOMAIN-CONTAINING PROTEIN-RELATED"/>
    <property type="match status" value="1"/>
</dbReference>
<accession>A0A2V1GVZ1</accession>
<dbReference type="EMBL" id="QDDL01000012">
    <property type="protein sequence ID" value="PVZ64490.1"/>
    <property type="molecule type" value="Genomic_DNA"/>
</dbReference>
<keyword evidence="4" id="KW-1185">Reference proteome</keyword>
<reference evidence="3 4" key="1">
    <citation type="submission" date="2018-04" db="EMBL/GenBank/DDBJ databases">
        <title>Thalassorhabdus spongiae gen. nov., sp. nov., isolated from a marine sponge in South-West Iceland.</title>
        <authorList>
            <person name="Knobloch S."/>
            <person name="Daussin A."/>
            <person name="Johannsson R."/>
            <person name="Marteinsson V.T."/>
        </authorList>
    </citation>
    <scope>NUCLEOTIDE SEQUENCE [LARGE SCALE GENOMIC DNA]</scope>
    <source>
        <strain evidence="3 4">Hp12</strain>
    </source>
</reference>